<keyword evidence="5 7" id="KW-0414">Isoprene biosynthesis</keyword>
<evidence type="ECO:0000256" key="5">
    <source>
        <dbReference type="ARBA" id="ARBA00023229"/>
    </source>
</evidence>
<comment type="subunit">
    <text evidence="7">Homotrimer.</text>
</comment>
<organism evidence="10">
    <name type="scientific">Gracilinema caldarium</name>
    <dbReference type="NCBI Taxonomy" id="215591"/>
    <lineage>
        <taxon>Bacteria</taxon>
        <taxon>Pseudomonadati</taxon>
        <taxon>Spirochaetota</taxon>
        <taxon>Spirochaetia</taxon>
        <taxon>Spirochaetales</taxon>
        <taxon>Breznakiellaceae</taxon>
        <taxon>Gracilinema</taxon>
    </lineage>
</organism>
<dbReference type="GO" id="GO:0008685">
    <property type="term" value="F:2-C-methyl-D-erythritol 2,4-cyclodiphosphate synthase activity"/>
    <property type="evidence" value="ECO:0007669"/>
    <property type="project" value="UniProtKB-UniRule"/>
</dbReference>
<evidence type="ECO:0000256" key="4">
    <source>
        <dbReference type="ARBA" id="ARBA00022723"/>
    </source>
</evidence>
<accession>A0A7C3I1X7</accession>
<protein>
    <recommendedName>
        <fullName evidence="3 7">2-C-methyl-D-erythritol 2,4-cyclodiphosphate synthase</fullName>
        <shortName evidence="7">MECDP-synthase</shortName>
        <shortName evidence="7">MECPP-synthase</shortName>
        <shortName evidence="7">MECPS</shortName>
        <ecNumber evidence="3 7">4.6.1.12</ecNumber>
    </recommendedName>
</protein>
<evidence type="ECO:0000256" key="8">
    <source>
        <dbReference type="RuleBase" id="RU004395"/>
    </source>
</evidence>
<comment type="pathway">
    <text evidence="2 7">Isoprenoid biosynthesis; isopentenyl diphosphate biosynthesis via DXP pathway; isopentenyl diphosphate from 1-deoxy-D-xylulose 5-phosphate: step 4/6.</text>
</comment>
<comment type="function">
    <text evidence="7">Involved in the biosynthesis of isopentenyl diphosphate (IPP) and dimethylallyl diphosphate (DMAPP), two major building blocks of isoprenoid compounds. Catalyzes the conversion of 4-diphosphocytidyl-2-C-methyl-D-erythritol 2-phosphate (CDP-ME2P) to 2-C-methyl-D-erythritol 2,4-cyclodiphosphate (ME-CPP) with a corresponding release of cytidine 5-monophosphate (CMP).</text>
</comment>
<evidence type="ECO:0000256" key="1">
    <source>
        <dbReference type="ARBA" id="ARBA00000200"/>
    </source>
</evidence>
<dbReference type="PANTHER" id="PTHR43181">
    <property type="entry name" value="2-C-METHYL-D-ERYTHRITOL 2,4-CYCLODIPHOSPHATE SYNTHASE, CHLOROPLASTIC"/>
    <property type="match status" value="1"/>
</dbReference>
<gene>
    <name evidence="7" type="primary">ispF</name>
    <name evidence="10" type="ORF">ENS59_09770</name>
</gene>
<feature type="binding site" evidence="7">
    <location>
        <position position="43"/>
    </location>
    <ligand>
        <name>a divalent metal cation</name>
        <dbReference type="ChEBI" id="CHEBI:60240"/>
    </ligand>
</feature>
<comment type="similarity">
    <text evidence="7 8">Belongs to the IspF family.</text>
</comment>
<keyword evidence="4 7" id="KW-0479">Metal-binding</keyword>
<name>A0A7C3I1X7_9SPIR</name>
<dbReference type="InterPro" id="IPR003526">
    <property type="entry name" value="MECDP_synthase"/>
</dbReference>
<evidence type="ECO:0000256" key="3">
    <source>
        <dbReference type="ARBA" id="ARBA00012579"/>
    </source>
</evidence>
<feature type="site" description="Transition state stabilizer" evidence="7">
    <location>
        <position position="35"/>
    </location>
</feature>
<dbReference type="Pfam" id="PF02542">
    <property type="entry name" value="YgbB"/>
    <property type="match status" value="1"/>
</dbReference>
<dbReference type="CDD" id="cd00554">
    <property type="entry name" value="MECDP_synthase"/>
    <property type="match status" value="1"/>
</dbReference>
<feature type="binding site" evidence="7">
    <location>
        <begin position="35"/>
        <end position="36"/>
    </location>
    <ligand>
        <name>4-CDP-2-C-methyl-D-erythritol 2-phosphate</name>
        <dbReference type="ChEBI" id="CHEBI:57919"/>
    </ligand>
</feature>
<evidence type="ECO:0000256" key="2">
    <source>
        <dbReference type="ARBA" id="ARBA00004709"/>
    </source>
</evidence>
<evidence type="ECO:0000259" key="9">
    <source>
        <dbReference type="Pfam" id="PF02542"/>
    </source>
</evidence>
<dbReference type="SUPFAM" id="SSF69765">
    <property type="entry name" value="IpsF-like"/>
    <property type="match status" value="1"/>
</dbReference>
<dbReference type="EC" id="4.6.1.12" evidence="3 7"/>
<feature type="binding site" evidence="7">
    <location>
        <begin position="9"/>
        <end position="11"/>
    </location>
    <ligand>
        <name>4-CDP-2-C-methyl-D-erythritol 2-phosphate</name>
        <dbReference type="ChEBI" id="CHEBI:57919"/>
    </ligand>
</feature>
<dbReference type="EMBL" id="DSVL01000296">
    <property type="protein sequence ID" value="HFH29780.1"/>
    <property type="molecule type" value="Genomic_DNA"/>
</dbReference>
<comment type="caution">
    <text evidence="10">The sequence shown here is derived from an EMBL/GenBank/DDBJ whole genome shotgun (WGS) entry which is preliminary data.</text>
</comment>
<dbReference type="UniPathway" id="UPA00056">
    <property type="reaction ID" value="UER00095"/>
</dbReference>
<dbReference type="NCBIfam" id="TIGR00151">
    <property type="entry name" value="ispF"/>
    <property type="match status" value="1"/>
</dbReference>
<dbReference type="InterPro" id="IPR020555">
    <property type="entry name" value="MECDP_synthase_CS"/>
</dbReference>
<comment type="catalytic activity">
    <reaction evidence="1 7 8">
        <text>4-CDP-2-C-methyl-D-erythritol 2-phosphate = 2-C-methyl-D-erythritol 2,4-cyclic diphosphate + CMP</text>
        <dbReference type="Rhea" id="RHEA:23864"/>
        <dbReference type="ChEBI" id="CHEBI:57919"/>
        <dbReference type="ChEBI" id="CHEBI:58483"/>
        <dbReference type="ChEBI" id="CHEBI:60377"/>
        <dbReference type="EC" id="4.6.1.12"/>
    </reaction>
</comment>
<comment type="cofactor">
    <cofactor evidence="7">
        <name>a divalent metal cation</name>
        <dbReference type="ChEBI" id="CHEBI:60240"/>
    </cofactor>
    <text evidence="7">Binds 1 divalent metal cation per subunit.</text>
</comment>
<feature type="binding site" evidence="7">
    <location>
        <position position="9"/>
    </location>
    <ligand>
        <name>a divalent metal cation</name>
        <dbReference type="ChEBI" id="CHEBI:60240"/>
    </ligand>
</feature>
<feature type="site" description="Transition state stabilizer" evidence="7">
    <location>
        <position position="134"/>
    </location>
</feature>
<dbReference type="GO" id="GO:0016114">
    <property type="term" value="P:terpenoid biosynthetic process"/>
    <property type="evidence" value="ECO:0007669"/>
    <property type="project" value="InterPro"/>
</dbReference>
<dbReference type="GO" id="GO:0046872">
    <property type="term" value="F:metal ion binding"/>
    <property type="evidence" value="ECO:0007669"/>
    <property type="project" value="UniProtKB-KW"/>
</dbReference>
<dbReference type="PROSITE" id="PS01350">
    <property type="entry name" value="ISPF"/>
    <property type="match status" value="1"/>
</dbReference>
<keyword evidence="6 7" id="KW-0456">Lyase</keyword>
<comment type="caution">
    <text evidence="7">Lacks conserved residue(s) required for the propagation of feature annotation.</text>
</comment>
<proteinExistence type="inferred from homology"/>
<feature type="binding site" evidence="7">
    <location>
        <position position="11"/>
    </location>
    <ligand>
        <name>a divalent metal cation</name>
        <dbReference type="ChEBI" id="CHEBI:60240"/>
    </ligand>
</feature>
<reference evidence="10" key="1">
    <citation type="journal article" date="2020" name="mSystems">
        <title>Genome- and Community-Level Interaction Insights into Carbon Utilization and Element Cycling Functions of Hydrothermarchaeota in Hydrothermal Sediment.</title>
        <authorList>
            <person name="Zhou Z."/>
            <person name="Liu Y."/>
            <person name="Xu W."/>
            <person name="Pan J."/>
            <person name="Luo Z.H."/>
            <person name="Li M."/>
        </authorList>
    </citation>
    <scope>NUCLEOTIDE SEQUENCE [LARGE SCALE GENOMIC DNA]</scope>
    <source>
        <strain evidence="10">SpSt-503</strain>
    </source>
</reference>
<evidence type="ECO:0000313" key="10">
    <source>
        <dbReference type="EMBL" id="HFH29780.1"/>
    </source>
</evidence>
<dbReference type="Gene3D" id="3.30.1330.50">
    <property type="entry name" value="2-C-methyl-D-erythritol 2,4-cyclodiphosphate synthase"/>
    <property type="match status" value="1"/>
</dbReference>
<dbReference type="InterPro" id="IPR036571">
    <property type="entry name" value="MECDP_synthase_sf"/>
</dbReference>
<dbReference type="HAMAP" id="MF_00107">
    <property type="entry name" value="IspF"/>
    <property type="match status" value="1"/>
</dbReference>
<feature type="binding site" evidence="7">
    <location>
        <begin position="57"/>
        <end position="59"/>
    </location>
    <ligand>
        <name>4-CDP-2-C-methyl-D-erythritol 2-phosphate</name>
        <dbReference type="ChEBI" id="CHEBI:57919"/>
    </ligand>
</feature>
<dbReference type="GO" id="GO:0019288">
    <property type="term" value="P:isopentenyl diphosphate biosynthetic process, methylerythritol 4-phosphate pathway"/>
    <property type="evidence" value="ECO:0007669"/>
    <property type="project" value="UniProtKB-UniRule"/>
</dbReference>
<sequence>MIRIGLGKDLHRLVEGRPFIVGGLTIPSDKGELGHSDGDVLCHAIIDALLGAAGMGDIGEFFPPSDPQWKDADSMELLKQSVERVYQKGWKIINIDCVLTCESPKLLPHRQSIRESLARALQIPVDRIFVKGKTNEKVDAIGAGMAVEALAVCLLEHAQY</sequence>
<dbReference type="AlphaFoldDB" id="A0A7C3I1X7"/>
<feature type="domain" description="2-C-methyl-D-erythritol 2,4-cyclodiphosphate synthase" evidence="9">
    <location>
        <begin position="2"/>
        <end position="155"/>
    </location>
</feature>
<evidence type="ECO:0000256" key="6">
    <source>
        <dbReference type="ARBA" id="ARBA00023239"/>
    </source>
</evidence>
<dbReference type="PANTHER" id="PTHR43181:SF1">
    <property type="entry name" value="2-C-METHYL-D-ERYTHRITOL 2,4-CYCLODIPHOSPHATE SYNTHASE, CHLOROPLASTIC"/>
    <property type="match status" value="1"/>
</dbReference>
<evidence type="ECO:0000256" key="7">
    <source>
        <dbReference type="HAMAP-Rule" id="MF_00107"/>
    </source>
</evidence>